<feature type="region of interest" description="Disordered" evidence="3">
    <location>
        <begin position="199"/>
        <end position="235"/>
    </location>
</feature>
<feature type="domain" description="BHLH" evidence="5">
    <location>
        <begin position="1"/>
        <end position="50"/>
    </location>
</feature>
<keyword evidence="1 2" id="KW-0539">Nucleus</keyword>
<gene>
    <name evidence="6" type="ORF">GW7_18102</name>
</gene>
<organism evidence="6 7">
    <name type="scientific">Heterocephalus glaber</name>
    <name type="common">Naked mole rat</name>
    <dbReference type="NCBI Taxonomy" id="10181"/>
    <lineage>
        <taxon>Eukaryota</taxon>
        <taxon>Metazoa</taxon>
        <taxon>Chordata</taxon>
        <taxon>Craniata</taxon>
        <taxon>Vertebrata</taxon>
        <taxon>Euteleostomi</taxon>
        <taxon>Mammalia</taxon>
        <taxon>Eutheria</taxon>
        <taxon>Euarchontoglires</taxon>
        <taxon>Glires</taxon>
        <taxon>Rodentia</taxon>
        <taxon>Hystricomorpha</taxon>
        <taxon>Bathyergidae</taxon>
        <taxon>Heterocephalus</taxon>
    </lineage>
</organism>
<feature type="DNA-binding region" description="HMG box" evidence="2">
    <location>
        <begin position="519"/>
        <end position="587"/>
    </location>
</feature>
<dbReference type="SUPFAM" id="SSF47459">
    <property type="entry name" value="HLH, helix-loop-helix DNA-binding domain"/>
    <property type="match status" value="1"/>
</dbReference>
<feature type="domain" description="HMG box" evidence="4">
    <location>
        <begin position="519"/>
        <end position="587"/>
    </location>
</feature>
<dbReference type="PROSITE" id="PS50118">
    <property type="entry name" value="HMG_BOX_2"/>
    <property type="match status" value="1"/>
</dbReference>
<keyword evidence="2" id="KW-0238">DNA-binding</keyword>
<accession>G5AUX7</accession>
<evidence type="ECO:0000259" key="4">
    <source>
        <dbReference type="PROSITE" id="PS50118"/>
    </source>
</evidence>
<evidence type="ECO:0000256" key="2">
    <source>
        <dbReference type="PROSITE-ProRule" id="PRU00267"/>
    </source>
</evidence>
<evidence type="ECO:0000313" key="6">
    <source>
        <dbReference type="EMBL" id="EHB00838.1"/>
    </source>
</evidence>
<feature type="compositionally biased region" description="Acidic residues" evidence="3">
    <location>
        <begin position="445"/>
        <end position="476"/>
    </location>
</feature>
<dbReference type="InterPro" id="IPR009071">
    <property type="entry name" value="HMG_box_dom"/>
</dbReference>
<dbReference type="PANTHER" id="PTHR47658">
    <property type="entry name" value="HIGH MOBILITY GROUP B PROTEIN 12-RELATED"/>
    <property type="match status" value="1"/>
</dbReference>
<dbReference type="Proteomes" id="UP000006813">
    <property type="component" value="Unassembled WGS sequence"/>
</dbReference>
<evidence type="ECO:0000256" key="1">
    <source>
        <dbReference type="ARBA" id="ARBA00023242"/>
    </source>
</evidence>
<dbReference type="PROSITE" id="PS50888">
    <property type="entry name" value="BHLH"/>
    <property type="match status" value="1"/>
</dbReference>
<dbReference type="InterPro" id="IPR011598">
    <property type="entry name" value="bHLH_dom"/>
</dbReference>
<dbReference type="Pfam" id="PF00505">
    <property type="entry name" value="HMG_box"/>
    <property type="match status" value="1"/>
</dbReference>
<dbReference type="InterPro" id="IPR036638">
    <property type="entry name" value="HLH_DNA-bd_sf"/>
</dbReference>
<dbReference type="Pfam" id="PF00010">
    <property type="entry name" value="HLH"/>
    <property type="match status" value="1"/>
</dbReference>
<dbReference type="InParanoid" id="G5AUX7"/>
<name>G5AUX7_HETGA</name>
<evidence type="ECO:0000256" key="3">
    <source>
        <dbReference type="SAM" id="MobiDB-lite"/>
    </source>
</evidence>
<dbReference type="STRING" id="10181.G5AUX7"/>
<dbReference type="Gene3D" id="1.10.30.10">
    <property type="entry name" value="High mobility group box domain"/>
    <property type="match status" value="1"/>
</dbReference>
<dbReference type="GO" id="GO:0003677">
    <property type="term" value="F:DNA binding"/>
    <property type="evidence" value="ECO:0007669"/>
    <property type="project" value="UniProtKB-UniRule"/>
</dbReference>
<dbReference type="GO" id="GO:0005634">
    <property type="term" value="C:nucleus"/>
    <property type="evidence" value="ECO:0007669"/>
    <property type="project" value="UniProtKB-UniRule"/>
</dbReference>
<feature type="region of interest" description="Disordered" evidence="3">
    <location>
        <begin position="134"/>
        <end position="154"/>
    </location>
</feature>
<dbReference type="FunCoup" id="G5AUX7">
    <property type="interactions" value="404"/>
</dbReference>
<dbReference type="SUPFAM" id="SSF47095">
    <property type="entry name" value="HMG-box"/>
    <property type="match status" value="1"/>
</dbReference>
<proteinExistence type="predicted"/>
<reference evidence="6 7" key="1">
    <citation type="journal article" date="2011" name="Nature">
        <title>Genome sequencing reveals insights into physiology and longevity of the naked mole rat.</title>
        <authorList>
            <person name="Kim E.B."/>
            <person name="Fang X."/>
            <person name="Fushan A.A."/>
            <person name="Huang Z."/>
            <person name="Lobanov A.V."/>
            <person name="Han L."/>
            <person name="Marino S.M."/>
            <person name="Sun X."/>
            <person name="Turanov A.A."/>
            <person name="Yang P."/>
            <person name="Yim S.H."/>
            <person name="Zhao X."/>
            <person name="Kasaikina M.V."/>
            <person name="Stoletzki N."/>
            <person name="Peng C."/>
            <person name="Polak P."/>
            <person name="Xiong Z."/>
            <person name="Kiezun A."/>
            <person name="Zhu Y."/>
            <person name="Chen Y."/>
            <person name="Kryukov G.V."/>
            <person name="Zhang Q."/>
            <person name="Peshkin L."/>
            <person name="Yang L."/>
            <person name="Bronson R.T."/>
            <person name="Buffenstein R."/>
            <person name="Wang B."/>
            <person name="Han C."/>
            <person name="Li Q."/>
            <person name="Chen L."/>
            <person name="Zhao W."/>
            <person name="Sunyaev S.R."/>
            <person name="Park T.J."/>
            <person name="Zhang G."/>
            <person name="Wang J."/>
            <person name="Gladyshev V.N."/>
        </authorList>
    </citation>
    <scope>NUCLEOTIDE SEQUENCE [LARGE SCALE GENOMIC DNA]</scope>
</reference>
<evidence type="ECO:0000259" key="5">
    <source>
        <dbReference type="PROSITE" id="PS50888"/>
    </source>
</evidence>
<dbReference type="PANTHER" id="PTHR47658:SF1">
    <property type="entry name" value="MEIOSIS INITIATOR PROTEIN"/>
    <property type="match status" value="1"/>
</dbReference>
<dbReference type="CDD" id="cd21977">
    <property type="entry name" value="HMG-box_BHMG1"/>
    <property type="match status" value="1"/>
</dbReference>
<protein>
    <recommendedName>
        <fullName evidence="8">Basic helix-loop-helix and HMG box domain-containing protein 1</fullName>
    </recommendedName>
</protein>
<sequence length="624" mass="69512">MVSVRRNRKKSHTSQLQELALLIPVTLKTGSKKLTKKEILLHVLHYIQYLQRTIDVVKALLKIYLRSEEGGLGGVGKNHVLSPGSCAHQSFFWKQKEILLHVLHYIQYLQRTIDVVKALLKIYLRSEEGGLGGLGWNPATGPARQRHSTPSSSPCCQNSQLWGACQKPQKKQLTQAELETWPQKSRSSLALDTPKKLVISSDQKEENMGRTTTSPRCPDACDSPKAVLSSQEGNADGEAGAQLMLLDMTKDIDFDDITSSCCTDGAQDDEPDPAFEDESRGEMTYFLSETLFYPSQQVVFYDSSEEVDNDADPWLPVCTPEGSSQESLLALPPPQVPTWSVTGHPDKILGLSPSLFSSPSKLLPEQILEDDTMFLTQGLFEEVLLDSESPPSACVLAAPQEKDSPSRAPKVPPDFYSLCQSSVFLDHCYLSLSDNSKALSSPSSEDTDTDSLWEQEEDTQADPEDSQSSNDEDDDYTWTPSQRASTLPAPGRRARKGPASKGLVKPKESKKAPCPTKVKKKCVNGFIMFCRMNRKPYIRACPGTASTAATRELARLWRVMTQKERRPYCTKARRFSRQHNRIVKQDSSNSENEDWETPKPFYQLLAEKARVSSDLASAPPPHRD</sequence>
<feature type="region of interest" description="Disordered" evidence="3">
    <location>
        <begin position="436"/>
        <end position="514"/>
    </location>
</feature>
<dbReference type="GO" id="GO:0046983">
    <property type="term" value="F:protein dimerization activity"/>
    <property type="evidence" value="ECO:0007669"/>
    <property type="project" value="InterPro"/>
</dbReference>
<evidence type="ECO:0000313" key="7">
    <source>
        <dbReference type="Proteomes" id="UP000006813"/>
    </source>
</evidence>
<dbReference type="InterPro" id="IPR036910">
    <property type="entry name" value="HMG_box_dom_sf"/>
</dbReference>
<dbReference type="AlphaFoldDB" id="G5AUX7"/>
<evidence type="ECO:0008006" key="8">
    <source>
        <dbReference type="Google" id="ProtNLM"/>
    </source>
</evidence>
<dbReference type="SMART" id="SM00398">
    <property type="entry name" value="HMG"/>
    <property type="match status" value="1"/>
</dbReference>
<dbReference type="EMBL" id="JH167046">
    <property type="protein sequence ID" value="EHB00838.1"/>
    <property type="molecule type" value="Genomic_DNA"/>
</dbReference>